<comment type="similarity">
    <text evidence="1">Belongs to the RNR ribonuclease family.</text>
</comment>
<dbReference type="Gene3D" id="2.40.50.690">
    <property type="match status" value="1"/>
</dbReference>
<dbReference type="GO" id="GO:0000932">
    <property type="term" value="C:P-body"/>
    <property type="evidence" value="ECO:0007669"/>
    <property type="project" value="TreeGrafter"/>
</dbReference>
<comment type="caution">
    <text evidence="5">The sequence shown here is derived from an EMBL/GenBank/DDBJ whole genome shotgun (WGS) entry which is preliminary data.</text>
</comment>
<sequence length="1437" mass="158223">MDSQGSQGNSGPPRANGRRIHIAHRRSPSEMTPLIMEQLALQQQIEVLQQHQQQIAAQQQQNQQFLNIGMIPQQQMQPMQTLAYPQMQGQGAMPVGFQFPQMQGQQQLGVPGQSSHRRNQSALPNVGMGPPPAPSSGAAGSQYGESAQSRGGQGRENNNNSNNANNNNNNNQSRRGAVPAGGSHHRRHSLALPEARRAAELAQQRQTAGAFKFPIPGGGGAGAPGPSSGQGQGQGQGDAIDDKPAEVAGPAAAPMSSPLAAGLGAQRSGNIRNAHLRSQSMAVGGARQYPGRNAPSFQFPQAGDSSGSPGPDAGRRTSHASHGRSGSRNFDSNWRQQGGAPNTASSGSGGNQDPRASISGLSPQPQQSGSGFQPGHRSRGSVSSMSAFQFPNTQQLFQLPQGQVVLPQMYQGQQQQLLHNNALQLAQLQALQSGQLGSLPQNLQLVNQQQGSQPQQQSQSQAQQNRKTLFTPYLAQTMLPDLFEEGKLVTGILRVNKKNRSDAYVTCSDLDADIFICGSKDRNRALEGDLVAVELLDVDEVWSQKREKEEKKKRKDIDTRSGSTAGLDRSGRSDSNATADIQQIGPDGSIRRRGSLRQRPTQKKNDDVEVEGQSLLLVEEDEISDEHKPLYAGHIIAVVDRAAHQIFAGSLGLLRPSSQATKEKQEAERQARDGYSGRPQHERHQERPKIVWFKPTDKRVPLIAIPTEQAPRDFVDRHADYANTIFVATVKRWPITSLHPFGTLCEQLGPMGNLKVEIDALLRDNNFAADEFPASVLDKVGFEDWSVGQEDPQSLASRTDFREYNVFTVDPNGGKAMDNAFHIRRLDDKTVEIGIHVADVARFVDPSGAVEREAKKRVSSAFLMNRIVDMLPPHLAQKVMALLPGNDRLAVSVVLQVVVESGKIVDQPWIGKSIVNSKGQLSYAELDKIIKGTGQVEVNGVSVKDIKLLADVSNKLRDARLGHRAEKLRPLRLLYQLDDENVPVQQNIFNASPGREAIDELTYMANHYVAKKIFEAFPEHALLRRQASPNFRRLGTFVERMSKLGYNIDPTSSGTLQNSLFKVENDDVRKSMETLLLKTLTRGKYYTPPTVREEHRSHYMLNLSLYTHFTNPSRRYADIVVHRQLEAALAGTTQWQDELDYKALNYLNSRKDSAQNAQEQSVHFEACHAMEKKRKEIDGDLIAEGIVLCVYESAFDVLIPEYGCEKRVHCDQLPLKKAEFRKDDRVLELYWEKGVPSSTYIPEDERPKSTLSGRAASQAAAAREAEEARKREQEREEAQRISTETNTVSPNDVDALFDDDEDALTDSFAGVSLNSPDRSTQSMPPSPRNGPAHPPHRTQSDPRIATTAGETTNDEDAEGGENAKNTQNAENGEDGDDGEIVELSPKEKYGHLFELREEDGEYIQDVRELTRVPIILKIDLSKSPPCLTIRSMNPYAL</sequence>
<protein>
    <recommendedName>
        <fullName evidence="4">RNB domain-containing protein</fullName>
    </recommendedName>
</protein>
<dbReference type="Gene3D" id="2.40.50.700">
    <property type="match status" value="1"/>
</dbReference>
<evidence type="ECO:0000256" key="2">
    <source>
        <dbReference type="SAM" id="Coils"/>
    </source>
</evidence>
<feature type="compositionally biased region" description="Low complexity" evidence="3">
    <location>
        <begin position="104"/>
        <end position="113"/>
    </location>
</feature>
<feature type="compositionally biased region" description="Acidic residues" evidence="3">
    <location>
        <begin position="1295"/>
        <end position="1304"/>
    </location>
</feature>
<evidence type="ECO:0000259" key="4">
    <source>
        <dbReference type="SMART" id="SM00955"/>
    </source>
</evidence>
<feature type="region of interest" description="Disordered" evidence="3">
    <location>
        <begin position="286"/>
        <end position="383"/>
    </location>
</feature>
<dbReference type="GO" id="GO:0000175">
    <property type="term" value="F:3'-5'-RNA exonuclease activity"/>
    <property type="evidence" value="ECO:0007669"/>
    <property type="project" value="TreeGrafter"/>
</dbReference>
<dbReference type="Pfam" id="PF00773">
    <property type="entry name" value="RNB"/>
    <property type="match status" value="1"/>
</dbReference>
<dbReference type="PANTHER" id="PTHR23355:SF9">
    <property type="entry name" value="DIS3-LIKE EXONUCLEASE 2"/>
    <property type="match status" value="1"/>
</dbReference>
<accession>A0A059JJQ2</accession>
<gene>
    <name evidence="5" type="ORF">H109_00557</name>
</gene>
<dbReference type="GO" id="GO:0003723">
    <property type="term" value="F:RNA binding"/>
    <property type="evidence" value="ECO:0007669"/>
    <property type="project" value="InterPro"/>
</dbReference>
<evidence type="ECO:0000256" key="1">
    <source>
        <dbReference type="ARBA" id="ARBA00005785"/>
    </source>
</evidence>
<dbReference type="Pfam" id="PF17877">
    <property type="entry name" value="Dis3l2_C_term"/>
    <property type="match status" value="1"/>
</dbReference>
<keyword evidence="6" id="KW-1185">Reference proteome</keyword>
<keyword evidence="2" id="KW-0175">Coiled coil</keyword>
<evidence type="ECO:0000313" key="6">
    <source>
        <dbReference type="Proteomes" id="UP000024533"/>
    </source>
</evidence>
<dbReference type="HOGENOM" id="CLU_002333_0_3_1"/>
<evidence type="ECO:0000313" key="5">
    <source>
        <dbReference type="EMBL" id="KDB27672.1"/>
    </source>
</evidence>
<feature type="compositionally biased region" description="Polar residues" evidence="3">
    <location>
        <begin position="1312"/>
        <end position="1323"/>
    </location>
</feature>
<dbReference type="FunFam" id="2.40.50.700:FF:000002">
    <property type="entry name" value="Cell wall biogenesis protein"/>
    <property type="match status" value="1"/>
</dbReference>
<dbReference type="OMA" id="QIQATHQ"/>
<feature type="compositionally biased region" description="Gly residues" evidence="3">
    <location>
        <begin position="216"/>
        <end position="236"/>
    </location>
</feature>
<reference evidence="5 6" key="1">
    <citation type="submission" date="2014-02" db="EMBL/GenBank/DDBJ databases">
        <title>The Genome Sequence of Trichophyton interdigitale MR816.</title>
        <authorList>
            <consortium name="The Broad Institute Genomics Platform"/>
            <person name="Cuomo C.A."/>
            <person name="White T.C."/>
            <person name="Graser Y."/>
            <person name="Martinez-Rossi N."/>
            <person name="Heitman J."/>
            <person name="Young S.K."/>
            <person name="Zeng Q."/>
            <person name="Gargeya S."/>
            <person name="Abouelleil A."/>
            <person name="Alvarado L."/>
            <person name="Chapman S.B."/>
            <person name="Gainer-Dewar J."/>
            <person name="Goldberg J."/>
            <person name="Griggs A."/>
            <person name="Gujja S."/>
            <person name="Hansen M."/>
            <person name="Howarth C."/>
            <person name="Imamovic A."/>
            <person name="Larimer J."/>
            <person name="Martinez D."/>
            <person name="Murphy C."/>
            <person name="Pearson M.D."/>
            <person name="Persinoti G."/>
            <person name="Poon T."/>
            <person name="Priest M."/>
            <person name="Roberts A.D."/>
            <person name="Saif S."/>
            <person name="Shea T.D."/>
            <person name="Sykes S.N."/>
            <person name="Wortman J."/>
            <person name="Nusbaum C."/>
            <person name="Birren B."/>
        </authorList>
    </citation>
    <scope>NUCLEOTIDE SEQUENCE [LARGE SCALE GENOMIC DNA]</scope>
    <source>
        <strain evidence="5 6">MR816</strain>
    </source>
</reference>
<dbReference type="FunFam" id="2.40.50.140:FF:000100">
    <property type="entry name" value="Cell wall biogenesis protein phosphatase"/>
    <property type="match status" value="1"/>
</dbReference>
<dbReference type="EMBL" id="AOKY01000043">
    <property type="protein sequence ID" value="KDB27672.1"/>
    <property type="molecule type" value="Genomic_DNA"/>
</dbReference>
<dbReference type="InterPro" id="IPR041093">
    <property type="entry name" value="Dis3l2-like_C"/>
</dbReference>
<feature type="compositionally biased region" description="Basic and acidic residues" evidence="3">
    <location>
        <begin position="544"/>
        <end position="559"/>
    </location>
</feature>
<dbReference type="PANTHER" id="PTHR23355">
    <property type="entry name" value="RIBONUCLEASE"/>
    <property type="match status" value="1"/>
</dbReference>
<dbReference type="Gene3D" id="2.40.50.140">
    <property type="entry name" value="Nucleic acid-binding proteins"/>
    <property type="match status" value="1"/>
</dbReference>
<dbReference type="Proteomes" id="UP000024533">
    <property type="component" value="Unassembled WGS sequence"/>
</dbReference>
<dbReference type="SMART" id="SM00955">
    <property type="entry name" value="RNB"/>
    <property type="match status" value="1"/>
</dbReference>
<feature type="compositionally biased region" description="Low complexity" evidence="3">
    <location>
        <begin position="248"/>
        <end position="263"/>
    </location>
</feature>
<feature type="region of interest" description="Disordered" evidence="3">
    <location>
        <begin position="544"/>
        <end position="609"/>
    </location>
</feature>
<feature type="compositionally biased region" description="Low complexity" evidence="3">
    <location>
        <begin position="359"/>
        <end position="375"/>
    </location>
</feature>
<dbReference type="Pfam" id="PF17849">
    <property type="entry name" value="OB_Dis3"/>
    <property type="match status" value="1"/>
</dbReference>
<feature type="compositionally biased region" description="Polar residues" evidence="3">
    <location>
        <begin position="324"/>
        <end position="346"/>
    </location>
</feature>
<feature type="region of interest" description="Disordered" evidence="3">
    <location>
        <begin position="1237"/>
        <end position="1380"/>
    </location>
</feature>
<feature type="compositionally biased region" description="Polar residues" evidence="3">
    <location>
        <begin position="1281"/>
        <end position="1290"/>
    </location>
</feature>
<dbReference type="InterPro" id="IPR050180">
    <property type="entry name" value="RNR_Ribonuclease"/>
</dbReference>
<feature type="compositionally biased region" description="Basic and acidic residues" evidence="3">
    <location>
        <begin position="1263"/>
        <end position="1279"/>
    </location>
</feature>
<dbReference type="InterPro" id="IPR041505">
    <property type="entry name" value="Dis3_CSD2"/>
</dbReference>
<feature type="region of interest" description="Disordered" evidence="3">
    <location>
        <begin position="657"/>
        <end position="687"/>
    </location>
</feature>
<feature type="compositionally biased region" description="Low complexity" evidence="3">
    <location>
        <begin position="302"/>
        <end position="312"/>
    </location>
</feature>
<dbReference type="FunFam" id="2.40.50.690:FF:000001">
    <property type="entry name" value="Cell wall biogenesis protein"/>
    <property type="match status" value="1"/>
</dbReference>
<feature type="compositionally biased region" description="Acidic residues" evidence="3">
    <location>
        <begin position="1371"/>
        <end position="1380"/>
    </location>
</feature>
<dbReference type="STRING" id="1215338.A0A059JJQ2"/>
<dbReference type="OrthoDB" id="372421at2759"/>
<dbReference type="GO" id="GO:0006402">
    <property type="term" value="P:mRNA catabolic process"/>
    <property type="evidence" value="ECO:0007669"/>
    <property type="project" value="TreeGrafter"/>
</dbReference>
<feature type="coiled-coil region" evidence="2">
    <location>
        <begin position="41"/>
        <end position="68"/>
    </location>
</feature>
<feature type="compositionally biased region" description="Basic residues" evidence="3">
    <location>
        <begin position="591"/>
        <end position="602"/>
    </location>
</feature>
<evidence type="ECO:0000256" key="3">
    <source>
        <dbReference type="SAM" id="MobiDB-lite"/>
    </source>
</evidence>
<proteinExistence type="inferred from homology"/>
<dbReference type="SUPFAM" id="SSF50249">
    <property type="entry name" value="Nucleic acid-binding proteins"/>
    <property type="match status" value="3"/>
</dbReference>
<feature type="compositionally biased region" description="Low complexity" evidence="3">
    <location>
        <begin position="157"/>
        <end position="171"/>
    </location>
</feature>
<dbReference type="InterPro" id="IPR001900">
    <property type="entry name" value="RNase_II/R"/>
</dbReference>
<feature type="domain" description="RNB" evidence="4">
    <location>
        <begin position="798"/>
        <end position="1131"/>
    </location>
</feature>
<organism evidence="5 6">
    <name type="scientific">Trichophyton interdigitale (strain MR816)</name>
    <dbReference type="NCBI Taxonomy" id="1215338"/>
    <lineage>
        <taxon>Eukaryota</taxon>
        <taxon>Fungi</taxon>
        <taxon>Dikarya</taxon>
        <taxon>Ascomycota</taxon>
        <taxon>Pezizomycotina</taxon>
        <taxon>Eurotiomycetes</taxon>
        <taxon>Eurotiomycetidae</taxon>
        <taxon>Onygenales</taxon>
        <taxon>Arthrodermataceae</taxon>
        <taxon>Trichophyton</taxon>
    </lineage>
</organism>
<feature type="region of interest" description="Disordered" evidence="3">
    <location>
        <begin position="104"/>
        <end position="263"/>
    </location>
</feature>
<feature type="compositionally biased region" description="Basic and acidic residues" evidence="3">
    <location>
        <begin position="661"/>
        <end position="672"/>
    </location>
</feature>
<name>A0A059JJQ2_TRIIM</name>
<dbReference type="InterPro" id="IPR012340">
    <property type="entry name" value="NA-bd_OB-fold"/>
</dbReference>